<keyword evidence="4" id="KW-1185">Reference proteome</keyword>
<dbReference type="CDD" id="cd00920">
    <property type="entry name" value="Cupredoxin"/>
    <property type="match status" value="1"/>
</dbReference>
<dbReference type="AlphaFoldDB" id="A0A2C5Y672"/>
<evidence type="ECO:0000313" key="4">
    <source>
        <dbReference type="Proteomes" id="UP000226192"/>
    </source>
</evidence>
<accession>A0A2C5Y672</accession>
<dbReference type="SUPFAM" id="SSF49503">
    <property type="entry name" value="Cupredoxins"/>
    <property type="match status" value="1"/>
</dbReference>
<evidence type="ECO:0000256" key="2">
    <source>
        <dbReference type="SAM" id="SignalP"/>
    </source>
</evidence>
<dbReference type="STRING" id="1399860.A0A2C5Y672"/>
<evidence type="ECO:0000256" key="1">
    <source>
        <dbReference type="SAM" id="MobiDB-lite"/>
    </source>
</evidence>
<dbReference type="Gene3D" id="2.60.40.420">
    <property type="entry name" value="Cupredoxins - blue copper proteins"/>
    <property type="match status" value="1"/>
</dbReference>
<dbReference type="Proteomes" id="UP000226192">
    <property type="component" value="Unassembled WGS sequence"/>
</dbReference>
<dbReference type="PANTHER" id="PTHR34883">
    <property type="entry name" value="SERINE-RICH PROTEIN, PUTATIVE-RELATED-RELATED"/>
    <property type="match status" value="1"/>
</dbReference>
<keyword evidence="2" id="KW-0732">Signal</keyword>
<gene>
    <name evidence="3" type="ORF">CDD81_6274</name>
</gene>
<dbReference type="InterPro" id="IPR052953">
    <property type="entry name" value="Ser-rich/MCO-related"/>
</dbReference>
<feature type="compositionally biased region" description="Low complexity" evidence="1">
    <location>
        <begin position="237"/>
        <end position="246"/>
    </location>
</feature>
<dbReference type="PANTHER" id="PTHR34883:SF4">
    <property type="entry name" value="CUPREDOXIN"/>
    <property type="match status" value="1"/>
</dbReference>
<feature type="signal peptide" evidence="2">
    <location>
        <begin position="1"/>
        <end position="19"/>
    </location>
</feature>
<evidence type="ECO:0008006" key="5">
    <source>
        <dbReference type="Google" id="ProtNLM"/>
    </source>
</evidence>
<feature type="compositionally biased region" description="Basic and acidic residues" evidence="1">
    <location>
        <begin position="253"/>
        <end position="262"/>
    </location>
</feature>
<sequence length="348" mass="35000">MKLSIALGMGAALAPLAIASQEQAAAHSNNLLTRMFKPENKLNDRTVKVRTGKSKDRESVTANKQTEIILIWANPGGGAERTQINEKVTVTETVTAGGGGIVGGVETSSATGAGATHTVTVGGDQGLAFNPQEIRANAGDMIIYKFMAQKHSATQSSFDDPCVPLPGGFDTDLIENANNSIVPAPEVAMQVMTTKPIWMFCKAKTHCGKGMTMSINPTAEKTHSLFQQMAIAKNGTGDAAPITGGAPAAGGEAGKEGEKAGGEKAGGVERATSSLGGGEAAQPTGMTGGVGQTGGNTAAGKGTLRSDGSCDCVAACSAGSFPSVEQGNGSSGGMGGFLSTTNMGAMSE</sequence>
<proteinExistence type="predicted"/>
<evidence type="ECO:0000313" key="3">
    <source>
        <dbReference type="EMBL" id="PHH63123.1"/>
    </source>
</evidence>
<feature type="chain" id="PRO_5013152176" description="Phytocyanin domain-containing protein" evidence="2">
    <location>
        <begin position="20"/>
        <end position="348"/>
    </location>
</feature>
<dbReference type="EMBL" id="NJET01000056">
    <property type="protein sequence ID" value="PHH63123.1"/>
    <property type="molecule type" value="Genomic_DNA"/>
</dbReference>
<protein>
    <recommendedName>
        <fullName evidence="5">Phytocyanin domain-containing protein</fullName>
    </recommendedName>
</protein>
<dbReference type="InterPro" id="IPR008972">
    <property type="entry name" value="Cupredoxin"/>
</dbReference>
<dbReference type="OrthoDB" id="1921208at2759"/>
<organism evidence="3 4">
    <name type="scientific">Ophiocordyceps australis</name>
    <dbReference type="NCBI Taxonomy" id="1399860"/>
    <lineage>
        <taxon>Eukaryota</taxon>
        <taxon>Fungi</taxon>
        <taxon>Dikarya</taxon>
        <taxon>Ascomycota</taxon>
        <taxon>Pezizomycotina</taxon>
        <taxon>Sordariomycetes</taxon>
        <taxon>Hypocreomycetidae</taxon>
        <taxon>Hypocreales</taxon>
        <taxon>Ophiocordycipitaceae</taxon>
        <taxon>Ophiocordyceps</taxon>
    </lineage>
</organism>
<comment type="caution">
    <text evidence="3">The sequence shown here is derived from an EMBL/GenBank/DDBJ whole genome shotgun (WGS) entry which is preliminary data.</text>
</comment>
<feature type="region of interest" description="Disordered" evidence="1">
    <location>
        <begin position="237"/>
        <end position="302"/>
    </location>
</feature>
<name>A0A2C5Y672_9HYPO</name>
<reference evidence="3 4" key="1">
    <citation type="submission" date="2017-06" db="EMBL/GenBank/DDBJ databases">
        <title>Ant-infecting Ophiocordyceps genomes reveal a high diversity of potential behavioral manipulation genes and a possible major role for enterotoxins.</title>
        <authorList>
            <person name="De Bekker C."/>
            <person name="Evans H.C."/>
            <person name="Brachmann A."/>
            <person name="Hughes D.P."/>
        </authorList>
    </citation>
    <scope>NUCLEOTIDE SEQUENCE [LARGE SCALE GENOMIC DNA]</scope>
    <source>
        <strain evidence="3 4">Map64</strain>
    </source>
</reference>